<evidence type="ECO:0000313" key="2">
    <source>
        <dbReference type="Proteomes" id="UP000193933"/>
    </source>
</evidence>
<organism evidence="1 2">
    <name type="scientific">Pantoea conspicua</name>
    <dbReference type="NCBI Taxonomy" id="472705"/>
    <lineage>
        <taxon>Bacteria</taxon>
        <taxon>Pseudomonadati</taxon>
        <taxon>Pseudomonadota</taxon>
        <taxon>Gammaproteobacteria</taxon>
        <taxon>Enterobacterales</taxon>
        <taxon>Erwiniaceae</taxon>
        <taxon>Pantoea</taxon>
    </lineage>
</organism>
<dbReference type="EMBL" id="MLFN01000070">
    <property type="protein sequence ID" value="ORM50875.1"/>
    <property type="molecule type" value="Genomic_DNA"/>
</dbReference>
<sequence>MTLFKEIFPEIEACQVLECIPEKFVVDFANGIDVVNDHLRSSQNQSFFQRIKEGLSGRSSVRQQAINASLNDGMQASLTWLTELTSSLAGTNLAVSRVNERVNALMQNTAKIAEYSADTREQLRELASHVNQRVGKLEEQLQRVDSIQQSQLHFDRVFSNWSAGRYAALPLAGRCYVALEELRWGAFGDVIRQAETKQAEQFIEMLKNRALIQMALDYGTTSNARHDVRSWLGWQANAVQNTVWPATINWMADWCNEEIHPVSWAVTQSYETLPLRMPRICSAERIADTMVDEVFSEDLK</sequence>
<dbReference type="Proteomes" id="UP000193933">
    <property type="component" value="Unassembled WGS sequence"/>
</dbReference>
<dbReference type="Pfam" id="PF13990">
    <property type="entry name" value="YjcZ"/>
    <property type="match status" value="1"/>
</dbReference>
<protein>
    <submittedName>
        <fullName evidence="1">Chemotaxis protein</fullName>
    </submittedName>
</protein>
<evidence type="ECO:0000313" key="1">
    <source>
        <dbReference type="EMBL" id="ORM50875.1"/>
    </source>
</evidence>
<keyword evidence="2" id="KW-1185">Reference proteome</keyword>
<accession>A0A1X1BRV6</accession>
<reference evidence="1 2" key="1">
    <citation type="journal article" date="2017" name="Antonie Van Leeuwenhoek">
        <title>Phylogenomic resolution of the bacterial genus Pantoea and its relationship with Erwinia and Tatumella.</title>
        <authorList>
            <person name="Palmer M."/>
            <person name="Steenkamp E.T."/>
            <person name="Coetzee M.P."/>
            <person name="Chan W.Y."/>
            <person name="van Zyl E."/>
            <person name="De Maayer P."/>
            <person name="Coutinho T.A."/>
            <person name="Blom J."/>
            <person name="Smits T.H."/>
            <person name="Duffy B."/>
            <person name="Venter S.N."/>
        </authorList>
    </citation>
    <scope>NUCLEOTIDE SEQUENCE [LARGE SCALE GENOMIC DNA]</scope>
    <source>
        <strain evidence="1 2">LMG 24534</strain>
    </source>
</reference>
<comment type="caution">
    <text evidence="1">The sequence shown here is derived from an EMBL/GenBank/DDBJ whole genome shotgun (WGS) entry which is preliminary data.</text>
</comment>
<dbReference type="InterPro" id="IPR025599">
    <property type="entry name" value="YjcZ"/>
</dbReference>
<name>A0A1X1BRV6_9GAMM</name>
<dbReference type="OrthoDB" id="509040at2"/>
<dbReference type="RefSeq" id="WP_094121910.1">
    <property type="nucleotide sequence ID" value="NZ_MLFN01000070.1"/>
</dbReference>
<gene>
    <name evidence="1" type="ORF">HA41_17610</name>
</gene>
<dbReference type="AlphaFoldDB" id="A0A1X1BRV6"/>
<proteinExistence type="predicted"/>